<dbReference type="InterPro" id="IPR029056">
    <property type="entry name" value="Ribokinase-like"/>
</dbReference>
<evidence type="ECO:0000256" key="3">
    <source>
        <dbReference type="ARBA" id="ARBA00022679"/>
    </source>
</evidence>
<dbReference type="KEGG" id="pxi:J5O05_14390"/>
<feature type="domain" description="Cytidyltransferase-like" evidence="8">
    <location>
        <begin position="8"/>
        <end position="92"/>
    </location>
</feature>
<feature type="domain" description="Carbohydrate kinase PfkB" evidence="7">
    <location>
        <begin position="165"/>
        <end position="463"/>
    </location>
</feature>
<evidence type="ECO:0000256" key="2">
    <source>
        <dbReference type="ARBA" id="ARBA00003753"/>
    </source>
</evidence>
<dbReference type="GO" id="GO:0016773">
    <property type="term" value="F:phosphotransferase activity, alcohol group as acceptor"/>
    <property type="evidence" value="ECO:0007669"/>
    <property type="project" value="InterPro"/>
</dbReference>
<sequence>MVDKTVLVQGNFDILHPGHIRLLNFAKSCGNKLIVAVNKDSAMSVKSRVNEQHRLEMVESLECVSEAFLTDLTPFEVVEKLRPYAVVKGKEFESRHNPEVAALKVYGGQLFFGSGEFETNAEQFIKKTREVAKSFDYTEANRYAIRHQIKLSDFDAIFSSISQLNIMVIGEIIVDEYVHGTAVGLSQEDPTIVITPNKTDTYLGGAAITAGHVKALGAKSVKLISVVGNDHHANYVNEKIQDYRLTPLLFVDPSRPTPLKTRFRAGSKTLLRVNQVRQHKISKELQEQIFESIRNNLENTDLLVFSDFNYGLLPQSLVEKIVTLCDNNGIRMVADSQTSSQVGDISRYSNMDLLTPTEREVRVALNNPDDGLVVLAQKLVEKSKPKNLVITLAEEGIFIHKPTENFHHWENDRLPAINRNAVDPAGAGDCFLAASALSLATDSSPWHAFYLGSLAAACQVGIMGNSPLKMDILRRALQESFK</sequence>
<dbReference type="InterPro" id="IPR004821">
    <property type="entry name" value="Cyt_trans-like"/>
</dbReference>
<dbReference type="Gene3D" id="3.40.50.620">
    <property type="entry name" value="HUPs"/>
    <property type="match status" value="1"/>
</dbReference>
<dbReference type="SUPFAM" id="SSF52374">
    <property type="entry name" value="Nucleotidylyl transferase"/>
    <property type="match status" value="1"/>
</dbReference>
<comment type="function">
    <text evidence="1">Catalyzes the phosphorylation of D-glycero-D-manno-heptose 7-phosphate at the C-1 position to selectively form D-glycero-beta-D-manno-heptose-1,7-bisphosphate.</text>
</comment>
<evidence type="ECO:0000313" key="9">
    <source>
        <dbReference type="EMBL" id="QTH71037.1"/>
    </source>
</evidence>
<dbReference type="PANTHER" id="PTHR46969">
    <property type="entry name" value="BIFUNCTIONAL PROTEIN HLDE"/>
    <property type="match status" value="1"/>
</dbReference>
<gene>
    <name evidence="9" type="ORF">J5O05_14390</name>
</gene>
<dbReference type="GO" id="GO:0033785">
    <property type="term" value="F:heptose 7-phosphate kinase activity"/>
    <property type="evidence" value="ECO:0007669"/>
    <property type="project" value="TreeGrafter"/>
</dbReference>
<evidence type="ECO:0000256" key="6">
    <source>
        <dbReference type="ARBA" id="ARBA00023277"/>
    </source>
</evidence>
<comment type="function">
    <text evidence="2">Catalyzes the ADP transfer from ATP to D-glycero-beta-D-manno-heptose 1-phosphate, yielding ADP-D-glycero-beta-D-manno-heptose.</text>
</comment>
<organism evidence="9 10">
    <name type="scientific">Pseudoalteromonas xiamenensis</name>
    <dbReference type="NCBI Taxonomy" id="882626"/>
    <lineage>
        <taxon>Bacteria</taxon>
        <taxon>Pseudomonadati</taxon>
        <taxon>Pseudomonadota</taxon>
        <taxon>Gammaproteobacteria</taxon>
        <taxon>Alteromonadales</taxon>
        <taxon>Pseudoalteromonadaceae</taxon>
        <taxon>Pseudoalteromonas</taxon>
    </lineage>
</organism>
<dbReference type="CDD" id="cd01172">
    <property type="entry name" value="RfaE_like"/>
    <property type="match status" value="1"/>
</dbReference>
<evidence type="ECO:0000259" key="7">
    <source>
        <dbReference type="Pfam" id="PF00294"/>
    </source>
</evidence>
<proteinExistence type="predicted"/>
<evidence type="ECO:0000256" key="1">
    <source>
        <dbReference type="ARBA" id="ARBA00002319"/>
    </source>
</evidence>
<dbReference type="InterPro" id="IPR014729">
    <property type="entry name" value="Rossmann-like_a/b/a_fold"/>
</dbReference>
<dbReference type="GO" id="GO:0005829">
    <property type="term" value="C:cytosol"/>
    <property type="evidence" value="ECO:0007669"/>
    <property type="project" value="TreeGrafter"/>
</dbReference>
<dbReference type="NCBIfam" id="TIGR00125">
    <property type="entry name" value="cyt_tran_rel"/>
    <property type="match status" value="1"/>
</dbReference>
<dbReference type="Pfam" id="PF00294">
    <property type="entry name" value="PfkB"/>
    <property type="match status" value="1"/>
</dbReference>
<keyword evidence="3" id="KW-0808">Transferase</keyword>
<keyword evidence="9" id="KW-0548">Nucleotidyltransferase</keyword>
<evidence type="ECO:0000256" key="4">
    <source>
        <dbReference type="ARBA" id="ARBA00022777"/>
    </source>
</evidence>
<keyword evidence="6" id="KW-0119">Carbohydrate metabolism</keyword>
<dbReference type="GO" id="GO:0033786">
    <property type="term" value="F:heptose-1-phosphate adenylyltransferase activity"/>
    <property type="evidence" value="ECO:0007669"/>
    <property type="project" value="TreeGrafter"/>
</dbReference>
<dbReference type="Proteomes" id="UP000664904">
    <property type="component" value="Chromosome"/>
</dbReference>
<name>A0A975HKL2_9GAMM</name>
<dbReference type="InterPro" id="IPR011611">
    <property type="entry name" value="PfkB_dom"/>
</dbReference>
<accession>A0A975HKL2</accession>
<dbReference type="RefSeq" id="WP_208842679.1">
    <property type="nucleotide sequence ID" value="NZ_CP072133.1"/>
</dbReference>
<dbReference type="Pfam" id="PF01467">
    <property type="entry name" value="CTP_transf_like"/>
    <property type="match status" value="1"/>
</dbReference>
<dbReference type="SUPFAM" id="SSF53613">
    <property type="entry name" value="Ribokinase-like"/>
    <property type="match status" value="1"/>
</dbReference>
<protein>
    <submittedName>
        <fullName evidence="9">Adenylyltransferase/cytidyltransferase family protein</fullName>
    </submittedName>
</protein>
<dbReference type="InterPro" id="IPR011913">
    <property type="entry name" value="RfaE_dom_I"/>
</dbReference>
<keyword evidence="10" id="KW-1185">Reference proteome</keyword>
<keyword evidence="5" id="KW-0511">Multifunctional enzyme</keyword>
<evidence type="ECO:0000313" key="10">
    <source>
        <dbReference type="Proteomes" id="UP000664904"/>
    </source>
</evidence>
<reference evidence="9" key="1">
    <citation type="submission" date="2021-03" db="EMBL/GenBank/DDBJ databases">
        <title>Complete Genome of Pseudoalteromonas xiamenensis STKMTI.2, a new potential marine bacterium producing anti-Vibrio compounds.</title>
        <authorList>
            <person name="Handayani D.P."/>
            <person name="Isnansetyo A."/>
            <person name="Istiqomah I."/>
            <person name="Jumina J."/>
        </authorList>
    </citation>
    <scope>NUCLEOTIDE SEQUENCE</scope>
    <source>
        <strain evidence="9">STKMTI.2</strain>
    </source>
</reference>
<evidence type="ECO:0000259" key="8">
    <source>
        <dbReference type="Pfam" id="PF01467"/>
    </source>
</evidence>
<dbReference type="Gene3D" id="3.40.1190.20">
    <property type="match status" value="1"/>
</dbReference>
<dbReference type="EMBL" id="CP072133">
    <property type="protein sequence ID" value="QTH71037.1"/>
    <property type="molecule type" value="Genomic_DNA"/>
</dbReference>
<keyword evidence="4" id="KW-0418">Kinase</keyword>
<dbReference type="AlphaFoldDB" id="A0A975HKL2"/>
<dbReference type="PANTHER" id="PTHR46969:SF1">
    <property type="entry name" value="BIFUNCTIONAL PROTEIN HLDE"/>
    <property type="match status" value="1"/>
</dbReference>
<evidence type="ECO:0000256" key="5">
    <source>
        <dbReference type="ARBA" id="ARBA00023268"/>
    </source>
</evidence>